<organism evidence="3 4">
    <name type="scientific">Acanthamoeba castellanii (strain ATCC 30010 / Neff)</name>
    <dbReference type="NCBI Taxonomy" id="1257118"/>
    <lineage>
        <taxon>Eukaryota</taxon>
        <taxon>Amoebozoa</taxon>
        <taxon>Discosea</taxon>
        <taxon>Longamoebia</taxon>
        <taxon>Centramoebida</taxon>
        <taxon>Acanthamoebidae</taxon>
        <taxon>Acanthamoeba</taxon>
    </lineage>
</organism>
<dbReference type="GO" id="GO:0070072">
    <property type="term" value="P:vacuolar proton-transporting V-type ATPase complex assembly"/>
    <property type="evidence" value="ECO:0007669"/>
    <property type="project" value="InterPro"/>
</dbReference>
<feature type="region of interest" description="Disordered" evidence="2">
    <location>
        <begin position="75"/>
        <end position="147"/>
    </location>
</feature>
<dbReference type="InterPro" id="IPR040357">
    <property type="entry name" value="Vma22/CCDC115"/>
</dbReference>
<evidence type="ECO:0000313" key="4">
    <source>
        <dbReference type="Proteomes" id="UP000011083"/>
    </source>
</evidence>
<feature type="compositionally biased region" description="Basic and acidic residues" evidence="2">
    <location>
        <begin position="75"/>
        <end position="85"/>
    </location>
</feature>
<dbReference type="VEuPathDB" id="AmoebaDB:ACA1_264200"/>
<feature type="compositionally biased region" description="Basic and acidic residues" evidence="2">
    <location>
        <begin position="125"/>
        <end position="147"/>
    </location>
</feature>
<dbReference type="GeneID" id="14920023"/>
<dbReference type="KEGG" id="acan:ACA1_264200"/>
<proteinExistence type="predicted"/>
<dbReference type="Proteomes" id="UP000011083">
    <property type="component" value="Unassembled WGS sequence"/>
</dbReference>
<sequence>MEATGDQLERLNTELDEALVSYFDLFTEYQTLHADLGNRLKNGWWELGRSRYAMGAGVNTLSQRQYPASMTATAHYHEADQHSAEETSPPAKDAGAQLHKRTKGAGEKEQSKKNKEQQPQQEGDGNAKGEGADTTEATKSDNGRERWKDPVNWFGLLPPPSLRVAQSEFKSAVEVVCSLTTVKRKLQAKQEAYTALLEKKQQLTAQS</sequence>
<dbReference type="AlphaFoldDB" id="L8H171"/>
<feature type="compositionally biased region" description="Basic and acidic residues" evidence="2">
    <location>
        <begin position="104"/>
        <end position="116"/>
    </location>
</feature>
<name>L8H171_ACACF</name>
<keyword evidence="4" id="KW-1185">Reference proteome</keyword>
<accession>L8H171</accession>
<gene>
    <name evidence="3" type="ORF">ACA1_264200</name>
</gene>
<dbReference type="GO" id="GO:0051082">
    <property type="term" value="F:unfolded protein binding"/>
    <property type="evidence" value="ECO:0007669"/>
    <property type="project" value="TreeGrafter"/>
</dbReference>
<evidence type="ECO:0000313" key="3">
    <source>
        <dbReference type="EMBL" id="ELR19249.1"/>
    </source>
</evidence>
<evidence type="ECO:0000256" key="1">
    <source>
        <dbReference type="ARBA" id="ARBA00093634"/>
    </source>
</evidence>
<dbReference type="PANTHER" id="PTHR31996:SF2">
    <property type="entry name" value="COILED-COIL DOMAIN-CONTAINING PROTEIN 115"/>
    <property type="match status" value="1"/>
</dbReference>
<dbReference type="PANTHER" id="PTHR31996">
    <property type="entry name" value="COILED-COIL DOMAIN-CONTAINING PROTEIN 115"/>
    <property type="match status" value="1"/>
</dbReference>
<reference evidence="3 4" key="1">
    <citation type="journal article" date="2013" name="Genome Biol.">
        <title>Genome of Acanthamoeba castellanii highlights extensive lateral gene transfer and early evolution of tyrosine kinase signaling.</title>
        <authorList>
            <person name="Clarke M."/>
            <person name="Lohan A.J."/>
            <person name="Liu B."/>
            <person name="Lagkouvardos I."/>
            <person name="Roy S."/>
            <person name="Zafar N."/>
            <person name="Bertelli C."/>
            <person name="Schilde C."/>
            <person name="Kianianmomeni A."/>
            <person name="Burglin T.R."/>
            <person name="Frech C."/>
            <person name="Turcotte B."/>
            <person name="Kopec K.O."/>
            <person name="Synnott J.M."/>
            <person name="Choo C."/>
            <person name="Paponov I."/>
            <person name="Finkler A."/>
            <person name="Soon Heng Tan C."/>
            <person name="Hutchins A.P."/>
            <person name="Weinmeier T."/>
            <person name="Rattei T."/>
            <person name="Chu J.S."/>
            <person name="Gimenez G."/>
            <person name="Irimia M."/>
            <person name="Rigden D.J."/>
            <person name="Fitzpatrick D.A."/>
            <person name="Lorenzo-Morales J."/>
            <person name="Bateman A."/>
            <person name="Chiu C.H."/>
            <person name="Tang P."/>
            <person name="Hegemann P."/>
            <person name="Fromm H."/>
            <person name="Raoult D."/>
            <person name="Greub G."/>
            <person name="Miranda-Saavedra D."/>
            <person name="Chen N."/>
            <person name="Nash P."/>
            <person name="Ginger M.L."/>
            <person name="Horn M."/>
            <person name="Schaap P."/>
            <person name="Caler L."/>
            <person name="Loftus B."/>
        </authorList>
    </citation>
    <scope>NUCLEOTIDE SEQUENCE [LARGE SCALE GENOMIC DNA]</scope>
    <source>
        <strain evidence="3 4">Neff</strain>
    </source>
</reference>
<protein>
    <recommendedName>
        <fullName evidence="1">Vacuolar ATPase assembly protein VMA22</fullName>
    </recommendedName>
</protein>
<dbReference type="EMBL" id="KB007933">
    <property type="protein sequence ID" value="ELR19249.1"/>
    <property type="molecule type" value="Genomic_DNA"/>
</dbReference>
<evidence type="ECO:0000256" key="2">
    <source>
        <dbReference type="SAM" id="MobiDB-lite"/>
    </source>
</evidence>
<dbReference type="Pfam" id="PF21730">
    <property type="entry name" value="Vma22_CCDC115"/>
    <property type="match status" value="1"/>
</dbReference>
<dbReference type="RefSeq" id="XP_004341334.1">
    <property type="nucleotide sequence ID" value="XM_004341286.1"/>
</dbReference>
<dbReference type="OMA" id="NGRERWK"/>
<dbReference type="OrthoDB" id="408631at2759"/>